<dbReference type="InterPro" id="IPR001007">
    <property type="entry name" value="VWF_dom"/>
</dbReference>
<keyword evidence="2" id="KW-0812">Transmembrane</keyword>
<dbReference type="SMART" id="SM00214">
    <property type="entry name" value="VWC"/>
    <property type="match status" value="1"/>
</dbReference>
<feature type="transmembrane region" description="Helical" evidence="2">
    <location>
        <begin position="353"/>
        <end position="375"/>
    </location>
</feature>
<feature type="compositionally biased region" description="Basic and acidic residues" evidence="1">
    <location>
        <begin position="306"/>
        <end position="320"/>
    </location>
</feature>
<evidence type="ECO:0000256" key="1">
    <source>
        <dbReference type="SAM" id="MobiDB-lite"/>
    </source>
</evidence>
<proteinExistence type="predicted"/>
<dbReference type="SUPFAM" id="SSF57603">
    <property type="entry name" value="FnI-like domain"/>
    <property type="match status" value="1"/>
</dbReference>
<dbReference type="EMBL" id="GGFJ01005674">
    <property type="protein sequence ID" value="MBW54815.1"/>
    <property type="molecule type" value="Transcribed_RNA"/>
</dbReference>
<keyword evidence="2" id="KW-1133">Transmembrane helix</keyword>
<reference evidence="5" key="1">
    <citation type="submission" date="2018-01" db="EMBL/GenBank/DDBJ databases">
        <title>An insight into the sialome of Amazonian anophelines.</title>
        <authorList>
            <person name="Ribeiro J.M."/>
            <person name="Scarpassa V."/>
            <person name="Calvo E."/>
        </authorList>
    </citation>
    <scope>NUCLEOTIDE SEQUENCE</scope>
    <source>
        <tissue evidence="5">Salivary glands</tissue>
    </source>
</reference>
<dbReference type="AlphaFoldDB" id="A0A2M4BP36"/>
<name>A0A2M4BP36_9DIPT</name>
<protein>
    <submittedName>
        <fullName evidence="5">Putative extracellular matrix protein fras1</fullName>
    </submittedName>
</protein>
<evidence type="ECO:0000256" key="2">
    <source>
        <dbReference type="SAM" id="Phobius"/>
    </source>
</evidence>
<feature type="chain" id="PRO_5014869621" evidence="3">
    <location>
        <begin position="39"/>
        <end position="423"/>
    </location>
</feature>
<sequence>MASKSDVRKLGASWPFCRLVVPVVLVLVLMLLPTSCIAREEPVTDVDHLCQHVQCSIDCPDDSYLPSKEEYLAMAESDGTGLRQRRAIAMNNHPQESIKIVPSATLFFPHNQLQPARPQRHFWKRSLPRGSIDLHEMCCPKCVCRECPVTRCPPNFVPASGSAENANRGPGNCCPDVYCVKELPQPQPLKRCYSESFPGRSYTEGEEWNENACTQCKCENGVSRCESPACRPLSCPKKREIAGQCCPVCDEEGSIFCHGHVNCPVSCRHGYLREGSCYLCQCAPPAVNGTILPPLPSPSPTAPSTELDHHPVTEKKMEDDGNEIIDEKGKQDIGSSFAPQPTPVEPTSRTSTYLYLFLLAACVCGALISVTVYCIRNRRSCRGKYSTVPVSTSTITPTTTTTMASTTTPTLIAPVKQVNSSAA</sequence>
<feature type="signal peptide" evidence="3">
    <location>
        <begin position="1"/>
        <end position="38"/>
    </location>
</feature>
<evidence type="ECO:0000259" key="4">
    <source>
        <dbReference type="PROSITE" id="PS50184"/>
    </source>
</evidence>
<keyword evidence="2" id="KW-0472">Membrane</keyword>
<evidence type="ECO:0000256" key="3">
    <source>
        <dbReference type="SAM" id="SignalP"/>
    </source>
</evidence>
<feature type="domain" description="VWFC" evidence="4">
    <location>
        <begin position="190"/>
        <end position="250"/>
    </location>
</feature>
<dbReference type="PROSITE" id="PS01208">
    <property type="entry name" value="VWFC_1"/>
    <property type="match status" value="1"/>
</dbReference>
<organism evidence="5">
    <name type="scientific">Anopheles marajoara</name>
    <dbReference type="NCBI Taxonomy" id="58244"/>
    <lineage>
        <taxon>Eukaryota</taxon>
        <taxon>Metazoa</taxon>
        <taxon>Ecdysozoa</taxon>
        <taxon>Arthropoda</taxon>
        <taxon>Hexapoda</taxon>
        <taxon>Insecta</taxon>
        <taxon>Pterygota</taxon>
        <taxon>Neoptera</taxon>
        <taxon>Endopterygota</taxon>
        <taxon>Diptera</taxon>
        <taxon>Nematocera</taxon>
        <taxon>Culicoidea</taxon>
        <taxon>Culicidae</taxon>
        <taxon>Anophelinae</taxon>
        <taxon>Anopheles</taxon>
    </lineage>
</organism>
<dbReference type="Pfam" id="PF00093">
    <property type="entry name" value="VWC"/>
    <property type="match status" value="1"/>
</dbReference>
<dbReference type="PROSITE" id="PS50184">
    <property type="entry name" value="VWFC_2"/>
    <property type="match status" value="1"/>
</dbReference>
<feature type="region of interest" description="Disordered" evidence="1">
    <location>
        <begin position="295"/>
        <end position="320"/>
    </location>
</feature>
<accession>A0A2M4BP36</accession>
<dbReference type="Gene3D" id="6.20.200.20">
    <property type="match status" value="1"/>
</dbReference>
<keyword evidence="3" id="KW-0732">Signal</keyword>
<evidence type="ECO:0000313" key="5">
    <source>
        <dbReference type="EMBL" id="MBW54815.1"/>
    </source>
</evidence>